<dbReference type="PANTHER" id="PTHR46637">
    <property type="entry name" value="TIS1421-TRANSPOSASE PROTEIN A"/>
    <property type="match status" value="1"/>
</dbReference>
<dbReference type="Pfam" id="PF13340">
    <property type="entry name" value="DUF4096"/>
    <property type="match status" value="1"/>
</dbReference>
<dbReference type="RefSeq" id="WP_286003738.1">
    <property type="nucleotide sequence ID" value="NZ_CP127295.1"/>
</dbReference>
<organism evidence="2 3">
    <name type="scientific">Amycolatopsis mongoliensis</name>
    <dbReference type="NCBI Taxonomy" id="715475"/>
    <lineage>
        <taxon>Bacteria</taxon>
        <taxon>Bacillati</taxon>
        <taxon>Actinomycetota</taxon>
        <taxon>Actinomycetes</taxon>
        <taxon>Pseudonocardiales</taxon>
        <taxon>Pseudonocardiaceae</taxon>
        <taxon>Amycolatopsis</taxon>
    </lineage>
</organism>
<accession>A0A9Y2K259</accession>
<feature type="domain" description="Insertion element IS402-like" evidence="1">
    <location>
        <begin position="12"/>
        <end position="84"/>
    </location>
</feature>
<dbReference type="InterPro" id="IPR052909">
    <property type="entry name" value="Transposase_6_like"/>
</dbReference>
<dbReference type="PANTHER" id="PTHR46637:SF1">
    <property type="entry name" value="BLL5188 PROTEIN"/>
    <property type="match status" value="1"/>
</dbReference>
<protein>
    <submittedName>
        <fullName evidence="2">Transposase</fullName>
    </submittedName>
</protein>
<dbReference type="KEGG" id="amog:QRX60_31900"/>
<reference evidence="2 3" key="1">
    <citation type="submission" date="2023-06" db="EMBL/GenBank/DDBJ databases">
        <authorList>
            <person name="Oyuntsetseg B."/>
            <person name="Kim S.B."/>
        </authorList>
    </citation>
    <scope>NUCLEOTIDE SEQUENCE [LARGE SCALE GENOMIC DNA]</scope>
    <source>
        <strain evidence="2 3">4-36</strain>
    </source>
</reference>
<keyword evidence="3" id="KW-1185">Reference proteome</keyword>
<dbReference type="AlphaFoldDB" id="A0A9Y2K259"/>
<dbReference type="EMBL" id="CP127295">
    <property type="protein sequence ID" value="WIY07512.1"/>
    <property type="molecule type" value="Genomic_DNA"/>
</dbReference>
<evidence type="ECO:0000313" key="2">
    <source>
        <dbReference type="EMBL" id="WIY07512.1"/>
    </source>
</evidence>
<dbReference type="InterPro" id="IPR025161">
    <property type="entry name" value="IS402-like_dom"/>
</dbReference>
<gene>
    <name evidence="2" type="ORF">QRX60_31900</name>
</gene>
<sequence length="121" mass="13352">MPSLAATGRADLTDAQWAILEPLLPVGKKPGRPPLWSKRQLLDGIRWRVRVGSPWRDVPPVYGCWQTVYGLFRRWQRAGVWALILAALQTLGRPVGGFSGSGGASKIGRSTVLHVLRRSVQ</sequence>
<name>A0A9Y2K259_9PSEU</name>
<evidence type="ECO:0000313" key="3">
    <source>
        <dbReference type="Proteomes" id="UP001239397"/>
    </source>
</evidence>
<dbReference type="Proteomes" id="UP001239397">
    <property type="component" value="Chromosome"/>
</dbReference>
<proteinExistence type="predicted"/>
<evidence type="ECO:0000259" key="1">
    <source>
        <dbReference type="Pfam" id="PF13340"/>
    </source>
</evidence>